<dbReference type="PANTHER" id="PTHR22601">
    <property type="entry name" value="ISP4 LIKE PROTEIN"/>
    <property type="match status" value="1"/>
</dbReference>
<dbReference type="Proteomes" id="UP001211907">
    <property type="component" value="Unassembled WGS sequence"/>
</dbReference>
<evidence type="ECO:0000313" key="11">
    <source>
        <dbReference type="Proteomes" id="UP001211907"/>
    </source>
</evidence>
<comment type="subcellular location">
    <subcellularLocation>
        <location evidence="1">Membrane</location>
        <topology evidence="1">Multi-pass membrane protein</topology>
    </subcellularLocation>
</comment>
<keyword evidence="11" id="KW-1185">Reference proteome</keyword>
<keyword evidence="3" id="KW-0813">Transport</keyword>
<dbReference type="InterPro" id="IPR004648">
    <property type="entry name" value="Oligpept_transpt"/>
</dbReference>
<keyword evidence="7 9" id="KW-1133">Transmembrane helix</keyword>
<evidence type="ECO:0000256" key="8">
    <source>
        <dbReference type="ARBA" id="ARBA00023136"/>
    </source>
</evidence>
<evidence type="ECO:0000256" key="6">
    <source>
        <dbReference type="ARBA" id="ARBA00022927"/>
    </source>
</evidence>
<reference evidence="10" key="1">
    <citation type="submission" date="2020-05" db="EMBL/GenBank/DDBJ databases">
        <title>Phylogenomic resolution of chytrid fungi.</title>
        <authorList>
            <person name="Stajich J.E."/>
            <person name="Amses K."/>
            <person name="Simmons R."/>
            <person name="Seto K."/>
            <person name="Myers J."/>
            <person name="Bonds A."/>
            <person name="Quandt C.A."/>
            <person name="Barry K."/>
            <person name="Liu P."/>
            <person name="Grigoriev I."/>
            <person name="Longcore J.E."/>
            <person name="James T.Y."/>
        </authorList>
    </citation>
    <scope>NUCLEOTIDE SEQUENCE</scope>
    <source>
        <strain evidence="10">JEL0513</strain>
    </source>
</reference>
<feature type="non-terminal residue" evidence="10">
    <location>
        <position position="129"/>
    </location>
</feature>
<keyword evidence="4 9" id="KW-0812">Transmembrane</keyword>
<organism evidence="10 11">
    <name type="scientific">Physocladia obscura</name>
    <dbReference type="NCBI Taxonomy" id="109957"/>
    <lineage>
        <taxon>Eukaryota</taxon>
        <taxon>Fungi</taxon>
        <taxon>Fungi incertae sedis</taxon>
        <taxon>Chytridiomycota</taxon>
        <taxon>Chytridiomycota incertae sedis</taxon>
        <taxon>Chytridiomycetes</taxon>
        <taxon>Chytridiales</taxon>
        <taxon>Chytriomycetaceae</taxon>
        <taxon>Physocladia</taxon>
    </lineage>
</organism>
<feature type="transmembrane region" description="Helical" evidence="9">
    <location>
        <begin position="75"/>
        <end position="93"/>
    </location>
</feature>
<accession>A0AAD5XB23</accession>
<dbReference type="Pfam" id="PF03169">
    <property type="entry name" value="OPT"/>
    <property type="match status" value="1"/>
</dbReference>
<protein>
    <submittedName>
        <fullName evidence="10">Uncharacterized protein</fullName>
    </submittedName>
</protein>
<name>A0AAD5XB23_9FUNG</name>
<evidence type="ECO:0000256" key="9">
    <source>
        <dbReference type="SAM" id="Phobius"/>
    </source>
</evidence>
<comment type="caution">
    <text evidence="10">The sequence shown here is derived from an EMBL/GenBank/DDBJ whole genome shotgun (WGS) entry which is preliminary data.</text>
</comment>
<dbReference type="GO" id="GO:0015031">
    <property type="term" value="P:protein transport"/>
    <property type="evidence" value="ECO:0007669"/>
    <property type="project" value="UniProtKB-KW"/>
</dbReference>
<evidence type="ECO:0000313" key="10">
    <source>
        <dbReference type="EMBL" id="KAJ3092267.1"/>
    </source>
</evidence>
<keyword evidence="6" id="KW-0653">Protein transport</keyword>
<dbReference type="GO" id="GO:0016020">
    <property type="term" value="C:membrane"/>
    <property type="evidence" value="ECO:0007669"/>
    <property type="project" value="UniProtKB-SubCell"/>
</dbReference>
<dbReference type="InterPro" id="IPR004813">
    <property type="entry name" value="OPT"/>
</dbReference>
<sequence>MIPIGIIQAISGQQIGLNVMSEFLIGLILPGRISAVMAFKTFSYMAMYQGLLLVQDLKLGHYIKIPPRSMFVTQLLATILGAVLSTGVAMWLYQLIGTTPVDPAEHNGRDYEWTLQISNGAGSGIPGWD</sequence>
<keyword evidence="8 9" id="KW-0472">Membrane</keyword>
<dbReference type="AlphaFoldDB" id="A0AAD5XB23"/>
<comment type="similarity">
    <text evidence="2">Belongs to the oligopeptide OPT transporter family.</text>
</comment>
<dbReference type="GO" id="GO:0035673">
    <property type="term" value="F:oligopeptide transmembrane transporter activity"/>
    <property type="evidence" value="ECO:0007669"/>
    <property type="project" value="InterPro"/>
</dbReference>
<evidence type="ECO:0000256" key="2">
    <source>
        <dbReference type="ARBA" id="ARBA00008807"/>
    </source>
</evidence>
<evidence type="ECO:0000256" key="1">
    <source>
        <dbReference type="ARBA" id="ARBA00004141"/>
    </source>
</evidence>
<evidence type="ECO:0000256" key="7">
    <source>
        <dbReference type="ARBA" id="ARBA00022989"/>
    </source>
</evidence>
<keyword evidence="5" id="KW-0571">Peptide transport</keyword>
<gene>
    <name evidence="10" type="ORF">HK100_006978</name>
</gene>
<evidence type="ECO:0000256" key="4">
    <source>
        <dbReference type="ARBA" id="ARBA00022692"/>
    </source>
</evidence>
<dbReference type="EMBL" id="JADGJH010003264">
    <property type="protein sequence ID" value="KAJ3092267.1"/>
    <property type="molecule type" value="Genomic_DNA"/>
</dbReference>
<evidence type="ECO:0000256" key="3">
    <source>
        <dbReference type="ARBA" id="ARBA00022448"/>
    </source>
</evidence>
<proteinExistence type="inferred from homology"/>
<evidence type="ECO:0000256" key="5">
    <source>
        <dbReference type="ARBA" id="ARBA00022856"/>
    </source>
</evidence>